<name>A0A8H5S1W5_9HYPO</name>
<organism evidence="1 2">
    <name type="scientific">Fusarium tjaetaba</name>
    <dbReference type="NCBI Taxonomy" id="1567544"/>
    <lineage>
        <taxon>Eukaryota</taxon>
        <taxon>Fungi</taxon>
        <taxon>Dikarya</taxon>
        <taxon>Ascomycota</taxon>
        <taxon>Pezizomycotina</taxon>
        <taxon>Sordariomycetes</taxon>
        <taxon>Hypocreomycetidae</taxon>
        <taxon>Hypocreales</taxon>
        <taxon>Nectriaceae</taxon>
        <taxon>Fusarium</taxon>
        <taxon>Fusarium fujikuroi species complex</taxon>
    </lineage>
</organism>
<accession>A0A8H5S1W5</accession>
<dbReference type="Proteomes" id="UP000530670">
    <property type="component" value="Unassembled WGS sequence"/>
</dbReference>
<keyword evidence="2" id="KW-1185">Reference proteome</keyword>
<evidence type="ECO:0000313" key="2">
    <source>
        <dbReference type="Proteomes" id="UP000530670"/>
    </source>
</evidence>
<dbReference type="RefSeq" id="XP_037210405.1">
    <property type="nucleotide sequence ID" value="XM_037348671.1"/>
</dbReference>
<gene>
    <name evidence="1" type="ORF">FTJAE_2474</name>
</gene>
<dbReference type="Gene3D" id="2.115.10.20">
    <property type="entry name" value="Glycosyl hydrolase domain, family 43"/>
    <property type="match status" value="1"/>
</dbReference>
<keyword evidence="1" id="KW-0378">Hydrolase</keyword>
<proteinExistence type="predicted"/>
<dbReference type="EMBL" id="JAAQRI010000045">
    <property type="protein sequence ID" value="KAF5645340.1"/>
    <property type="molecule type" value="Genomic_DNA"/>
</dbReference>
<dbReference type="InterPro" id="IPR023296">
    <property type="entry name" value="Glyco_hydro_beta-prop_sf"/>
</dbReference>
<protein>
    <submittedName>
        <fullName evidence="1">Glycosyl hydrolase family 43</fullName>
    </submittedName>
</protein>
<dbReference type="GO" id="GO:0016787">
    <property type="term" value="F:hydrolase activity"/>
    <property type="evidence" value="ECO:0007669"/>
    <property type="project" value="UniProtKB-KW"/>
</dbReference>
<evidence type="ECO:0000313" key="1">
    <source>
        <dbReference type="EMBL" id="KAF5645340.1"/>
    </source>
</evidence>
<dbReference type="GeneID" id="59300941"/>
<comment type="caution">
    <text evidence="1">The sequence shown here is derived from an EMBL/GenBank/DDBJ whole genome shotgun (WGS) entry which is preliminary data.</text>
</comment>
<reference evidence="1 2" key="1">
    <citation type="submission" date="2020-05" db="EMBL/GenBank/DDBJ databases">
        <title>Identification and distribution of gene clusters putatively required for synthesis of sphingolipid metabolism inhibitors in phylogenetically diverse species of the filamentous fungus Fusarium.</title>
        <authorList>
            <person name="Kim H.-S."/>
            <person name="Busman M."/>
            <person name="Brown D.W."/>
            <person name="Divon H."/>
            <person name="Uhlig S."/>
            <person name="Proctor R.H."/>
        </authorList>
    </citation>
    <scope>NUCLEOTIDE SEQUENCE [LARGE SCALE GENOMIC DNA]</scope>
    <source>
        <strain evidence="1 2">NRRL 66243</strain>
    </source>
</reference>
<dbReference type="AlphaFoldDB" id="A0A8H5S1W5"/>
<sequence>MLQLVENDGFTLKSDPVEIFSETDDEKLIQAPSLVYEDGSYLLFYSSRCYTSEKYSIKYATPGSVSRPYDRGNDNVLGSVYSIPIEDLDTLTL</sequence>
<dbReference type="SUPFAM" id="SSF75005">
    <property type="entry name" value="Arabinanase/levansucrase/invertase"/>
    <property type="match status" value="1"/>
</dbReference>
<dbReference type="OrthoDB" id="3915838at2759"/>